<name>A0AAE1RGV4_9SOLA</name>
<protein>
    <recommendedName>
        <fullName evidence="7">Clathrin light chain</fullName>
    </recommendedName>
</protein>
<dbReference type="GO" id="GO:0072583">
    <property type="term" value="P:clathrin-dependent endocytosis"/>
    <property type="evidence" value="ECO:0007669"/>
    <property type="project" value="TreeGrafter"/>
</dbReference>
<accession>A0AAE1RGV4</accession>
<evidence type="ECO:0000256" key="8">
    <source>
        <dbReference type="SAM" id="MobiDB-lite"/>
    </source>
</evidence>
<evidence type="ECO:0000313" key="10">
    <source>
        <dbReference type="Proteomes" id="UP001291623"/>
    </source>
</evidence>
<comment type="subcellular location">
    <subcellularLocation>
        <location evidence="2 7">Cytoplasmic vesicle membrane</location>
        <topology evidence="2 7">Peripheral membrane protein</topology>
        <orientation evidence="2 7">Cytoplasmic side</orientation>
    </subcellularLocation>
    <subcellularLocation>
        <location evidence="7">Membrane</location>
        <location evidence="7">Coated pit</location>
        <topology evidence="7">Peripheral membrane protein</topology>
        <orientation evidence="7">Cytoplasmic side</orientation>
    </subcellularLocation>
    <text evidence="7">Cytoplasmic face of coated pits and vesicles.</text>
</comment>
<dbReference type="EMBL" id="JAVYJV010000016">
    <property type="protein sequence ID" value="KAK4351360.1"/>
    <property type="molecule type" value="Genomic_DNA"/>
</dbReference>
<dbReference type="PANTHER" id="PTHR10639:SF24">
    <property type="entry name" value="CLATHRIN LIGHT CHAIN 3"/>
    <property type="match status" value="1"/>
</dbReference>
<keyword evidence="10" id="KW-1185">Reference proteome</keyword>
<evidence type="ECO:0000256" key="4">
    <source>
        <dbReference type="ARBA" id="ARBA00023136"/>
    </source>
</evidence>
<keyword evidence="6 7" id="KW-0968">Cytoplasmic vesicle</keyword>
<evidence type="ECO:0000256" key="3">
    <source>
        <dbReference type="ARBA" id="ARBA00005263"/>
    </source>
</evidence>
<dbReference type="GO" id="GO:0030132">
    <property type="term" value="C:clathrin coat of coated pit"/>
    <property type="evidence" value="ECO:0007669"/>
    <property type="project" value="InterPro"/>
</dbReference>
<reference evidence="9" key="1">
    <citation type="submission" date="2023-12" db="EMBL/GenBank/DDBJ databases">
        <title>Genome assembly of Anisodus tanguticus.</title>
        <authorList>
            <person name="Wang Y.-J."/>
        </authorList>
    </citation>
    <scope>NUCLEOTIDE SEQUENCE</scope>
    <source>
        <strain evidence="9">KB-2021</strain>
        <tissue evidence="9">Leaf</tissue>
    </source>
</reference>
<dbReference type="AlphaFoldDB" id="A0AAE1RGV4"/>
<comment type="function">
    <text evidence="1 7">Clathrin is the major protein of the polyhedral coat of coated pits and vesicles.</text>
</comment>
<feature type="region of interest" description="Disordered" evidence="8">
    <location>
        <begin position="154"/>
        <end position="228"/>
    </location>
</feature>
<gene>
    <name evidence="9" type="ORF">RND71_030673</name>
</gene>
<dbReference type="Pfam" id="PF01086">
    <property type="entry name" value="Clathrin_lg_ch"/>
    <property type="match status" value="1"/>
</dbReference>
<dbReference type="GO" id="GO:0032050">
    <property type="term" value="F:clathrin heavy chain binding"/>
    <property type="evidence" value="ECO:0007669"/>
    <property type="project" value="TreeGrafter"/>
</dbReference>
<evidence type="ECO:0000256" key="1">
    <source>
        <dbReference type="ARBA" id="ARBA00003913"/>
    </source>
</evidence>
<comment type="similarity">
    <text evidence="3 7">Belongs to the clathrin light chain family.</text>
</comment>
<evidence type="ECO:0000256" key="2">
    <source>
        <dbReference type="ARBA" id="ARBA00004180"/>
    </source>
</evidence>
<sequence length="228" mass="25473">MTSSLADSGYDRRVSSQRFESFSNFTESESVSDLPIFTSNPISDTDEFSSSGIADAQMQGSSLREWTRLNTIRLEEKEKREKEVLSQIVDEADEFKIEFYRKREVTVETNMATNRDKEKLLVVSHEKFHAEATGNYWRSIGELIPNEVATIEKKKGKKDEEKKPSTVAINGPKPGKPTDLSRMRQILLKLKNNTPPHLEPSPPTGPSTKVDSATAVATSTEPVPVVVA</sequence>
<organism evidence="9 10">
    <name type="scientific">Anisodus tanguticus</name>
    <dbReference type="NCBI Taxonomy" id="243964"/>
    <lineage>
        <taxon>Eukaryota</taxon>
        <taxon>Viridiplantae</taxon>
        <taxon>Streptophyta</taxon>
        <taxon>Embryophyta</taxon>
        <taxon>Tracheophyta</taxon>
        <taxon>Spermatophyta</taxon>
        <taxon>Magnoliopsida</taxon>
        <taxon>eudicotyledons</taxon>
        <taxon>Gunneridae</taxon>
        <taxon>Pentapetalae</taxon>
        <taxon>asterids</taxon>
        <taxon>lamiids</taxon>
        <taxon>Solanales</taxon>
        <taxon>Solanaceae</taxon>
        <taxon>Solanoideae</taxon>
        <taxon>Hyoscyameae</taxon>
        <taxon>Anisodus</taxon>
    </lineage>
</organism>
<evidence type="ECO:0000256" key="6">
    <source>
        <dbReference type="ARBA" id="ARBA00023329"/>
    </source>
</evidence>
<evidence type="ECO:0000256" key="7">
    <source>
        <dbReference type="RuleBase" id="RU363137"/>
    </source>
</evidence>
<dbReference type="PANTHER" id="PTHR10639">
    <property type="entry name" value="CLATHRIN LIGHT CHAIN"/>
    <property type="match status" value="1"/>
</dbReference>
<dbReference type="Proteomes" id="UP001291623">
    <property type="component" value="Unassembled WGS sequence"/>
</dbReference>
<dbReference type="GO" id="GO:0006886">
    <property type="term" value="P:intracellular protein transport"/>
    <property type="evidence" value="ECO:0007669"/>
    <property type="project" value="InterPro"/>
</dbReference>
<dbReference type="InterPro" id="IPR000996">
    <property type="entry name" value="Clathrin_L-chain"/>
</dbReference>
<keyword evidence="4 7" id="KW-0472">Membrane</keyword>
<feature type="compositionally biased region" description="Polar residues" evidence="8">
    <location>
        <begin position="206"/>
        <end position="221"/>
    </location>
</feature>
<evidence type="ECO:0000313" key="9">
    <source>
        <dbReference type="EMBL" id="KAK4351360.1"/>
    </source>
</evidence>
<proteinExistence type="inferred from homology"/>
<feature type="compositionally biased region" description="Basic and acidic residues" evidence="8">
    <location>
        <begin position="154"/>
        <end position="164"/>
    </location>
</feature>
<evidence type="ECO:0000256" key="5">
    <source>
        <dbReference type="ARBA" id="ARBA00023176"/>
    </source>
</evidence>
<comment type="caution">
    <text evidence="9">The sequence shown here is derived from an EMBL/GenBank/DDBJ whole genome shotgun (WGS) entry which is preliminary data.</text>
</comment>
<dbReference type="GO" id="GO:0030130">
    <property type="term" value="C:clathrin coat of trans-Golgi network vesicle"/>
    <property type="evidence" value="ECO:0007669"/>
    <property type="project" value="InterPro"/>
</dbReference>
<dbReference type="GO" id="GO:0005198">
    <property type="term" value="F:structural molecule activity"/>
    <property type="evidence" value="ECO:0007669"/>
    <property type="project" value="InterPro"/>
</dbReference>
<keyword evidence="5 7" id="KW-0168">Coated pit</keyword>